<organism evidence="7 8">
    <name type="scientific">Euphydryas editha</name>
    <name type="common">Edith's checkerspot</name>
    <dbReference type="NCBI Taxonomy" id="104508"/>
    <lineage>
        <taxon>Eukaryota</taxon>
        <taxon>Metazoa</taxon>
        <taxon>Ecdysozoa</taxon>
        <taxon>Arthropoda</taxon>
        <taxon>Hexapoda</taxon>
        <taxon>Insecta</taxon>
        <taxon>Pterygota</taxon>
        <taxon>Neoptera</taxon>
        <taxon>Endopterygota</taxon>
        <taxon>Lepidoptera</taxon>
        <taxon>Glossata</taxon>
        <taxon>Ditrysia</taxon>
        <taxon>Papilionoidea</taxon>
        <taxon>Nymphalidae</taxon>
        <taxon>Nymphalinae</taxon>
        <taxon>Euphydryas</taxon>
    </lineage>
</organism>
<feature type="domain" description="Major facilitator superfamily (MFS) profile" evidence="6">
    <location>
        <begin position="115"/>
        <end position="279"/>
    </location>
</feature>
<reference evidence="7" key="1">
    <citation type="submission" date="2022-03" db="EMBL/GenBank/DDBJ databases">
        <authorList>
            <person name="Tunstrom K."/>
        </authorList>
    </citation>
    <scope>NUCLEOTIDE SEQUENCE</scope>
</reference>
<comment type="caution">
    <text evidence="7">The sequence shown here is derived from an EMBL/GenBank/DDBJ whole genome shotgun (WGS) entry which is preliminary data.</text>
</comment>
<dbReference type="InterPro" id="IPR036259">
    <property type="entry name" value="MFS_trans_sf"/>
</dbReference>
<dbReference type="EMBL" id="CAKOGL010000018">
    <property type="protein sequence ID" value="CAH2097932.1"/>
    <property type="molecule type" value="Genomic_DNA"/>
</dbReference>
<name>A0AAU9UFW0_EUPED</name>
<keyword evidence="2 5" id="KW-0812">Transmembrane</keyword>
<feature type="transmembrane region" description="Helical" evidence="5">
    <location>
        <begin position="214"/>
        <end position="232"/>
    </location>
</feature>
<proteinExistence type="predicted"/>
<dbReference type="SUPFAM" id="SSF103473">
    <property type="entry name" value="MFS general substrate transporter"/>
    <property type="match status" value="1"/>
</dbReference>
<accession>A0AAU9UFW0</accession>
<feature type="transmembrane region" description="Helical" evidence="5">
    <location>
        <begin position="238"/>
        <end position="260"/>
    </location>
</feature>
<dbReference type="Proteomes" id="UP001153954">
    <property type="component" value="Unassembled WGS sequence"/>
</dbReference>
<dbReference type="GO" id="GO:0016020">
    <property type="term" value="C:membrane"/>
    <property type="evidence" value="ECO:0007669"/>
    <property type="project" value="UniProtKB-SubCell"/>
</dbReference>
<evidence type="ECO:0000256" key="2">
    <source>
        <dbReference type="ARBA" id="ARBA00022692"/>
    </source>
</evidence>
<dbReference type="PANTHER" id="PTHR24064">
    <property type="entry name" value="SOLUTE CARRIER FAMILY 22 MEMBER"/>
    <property type="match status" value="1"/>
</dbReference>
<dbReference type="Gene3D" id="1.20.1250.20">
    <property type="entry name" value="MFS general substrate transporter like domains"/>
    <property type="match status" value="1"/>
</dbReference>
<dbReference type="PROSITE" id="PS50850">
    <property type="entry name" value="MFS"/>
    <property type="match status" value="1"/>
</dbReference>
<keyword evidence="3 5" id="KW-1133">Transmembrane helix</keyword>
<protein>
    <recommendedName>
        <fullName evidence="6">Major facilitator superfamily (MFS) profile domain-containing protein</fullName>
    </recommendedName>
</protein>
<feature type="transmembrane region" description="Helical" evidence="5">
    <location>
        <begin position="20"/>
        <end position="41"/>
    </location>
</feature>
<gene>
    <name evidence="7" type="ORF">EEDITHA_LOCUS13097</name>
</gene>
<dbReference type="InterPro" id="IPR020846">
    <property type="entry name" value="MFS_dom"/>
</dbReference>
<keyword evidence="8" id="KW-1185">Reference proteome</keyword>
<dbReference type="GO" id="GO:0022857">
    <property type="term" value="F:transmembrane transporter activity"/>
    <property type="evidence" value="ECO:0007669"/>
    <property type="project" value="InterPro"/>
</dbReference>
<evidence type="ECO:0000259" key="6">
    <source>
        <dbReference type="PROSITE" id="PS50850"/>
    </source>
</evidence>
<evidence type="ECO:0000313" key="7">
    <source>
        <dbReference type="EMBL" id="CAH2097932.1"/>
    </source>
</evidence>
<dbReference type="InterPro" id="IPR011701">
    <property type="entry name" value="MFS"/>
</dbReference>
<evidence type="ECO:0000256" key="5">
    <source>
        <dbReference type="SAM" id="Phobius"/>
    </source>
</evidence>
<evidence type="ECO:0000256" key="4">
    <source>
        <dbReference type="ARBA" id="ARBA00023136"/>
    </source>
</evidence>
<evidence type="ECO:0000256" key="3">
    <source>
        <dbReference type="ARBA" id="ARBA00022989"/>
    </source>
</evidence>
<evidence type="ECO:0000256" key="1">
    <source>
        <dbReference type="ARBA" id="ARBA00004141"/>
    </source>
</evidence>
<evidence type="ECO:0000313" key="8">
    <source>
        <dbReference type="Proteomes" id="UP001153954"/>
    </source>
</evidence>
<sequence length="279" mass="32106">MTWTEELDEATVLATRKGYWHIVLFYLLCGLAAIPTSFLVFSQVFINATPKHWCAPPPELEGLDLPIDLLRNLTVPGKHEENEACNSYSLDREELYTALDDYIIERSKIIKVGDTITTLKRKEFVAAFGVKERKEQLRRVQEVILSIRREPTTCPHGWQFSTEHYKSTLVTEFSLVCDRDWLPRTSNTLFWVGSIFGNLFFGWFSDRYGRRPTILLMILLEVPLAIAASFPGNYWTYIALRVAGGLFFPALYQLPFILALELMPPCRRTYTGINNLTLI</sequence>
<dbReference type="AlphaFoldDB" id="A0AAU9UFW0"/>
<dbReference type="Pfam" id="PF07690">
    <property type="entry name" value="MFS_1"/>
    <property type="match status" value="1"/>
</dbReference>
<comment type="subcellular location">
    <subcellularLocation>
        <location evidence="1">Membrane</location>
        <topology evidence="1">Multi-pass membrane protein</topology>
    </subcellularLocation>
</comment>
<keyword evidence="4 5" id="KW-0472">Membrane</keyword>